<dbReference type="InterPro" id="IPR006179">
    <property type="entry name" value="5_nucleotidase/apyrase"/>
</dbReference>
<comment type="similarity">
    <text evidence="2">Belongs to the 5'-nucleotidase family.</text>
</comment>
<evidence type="ECO:0000259" key="5">
    <source>
        <dbReference type="Pfam" id="PF02872"/>
    </source>
</evidence>
<name>A0ABP8EPL8_9MICO</name>
<dbReference type="InterPro" id="IPR036907">
    <property type="entry name" value="5'-Nucleotdase_C_sf"/>
</dbReference>
<dbReference type="RefSeq" id="WP_345036877.1">
    <property type="nucleotide sequence ID" value="NZ_BAABBA010000001.1"/>
</dbReference>
<sequence>MSALGLTVPASADVTEPTDSTTTTAPAESTAPAAVDPAPATDDVADDATADAPVAGVPADEVPAEEAPGEASDVPAEEAPAAPVETEAPAAPAPAEADEVADEAVAPATVGPDGVTIDLLGITDFHGALKQAPVLAGMINTIRVENPDAVFVSAGDNIGGSTYESAIQQDAPTIDVLDAMGLEASAVGNHEFDQGYADLAGRVDARADWTYLGANVDGENPELANVRFVTVNGIEVAFVGSVTEETPRIVSADGIVGLTFADPVARTNAIAAQLSDNNPDNGEADVVVALVHEGTGLVAGALSADVDAAFTGHTHETLTAQTPSGAPVVQAGASGSHLGRITLTVSSDGAVSATGTNVAVPADGARDADVQKIVDDAIAQAKVLGQEQVGSVTAPFNRGTNTAVSDGSNRGVESPLGNLLGEVAKWTAESVGLTPDFGIINPGGIRADLDPDGNGVVTYAEAFAVQPFGNTIGTIDLTGEQVVTMLEQQFQPASSRPVLRLGLSADVDYTYDPTAPQGSHISDVLVGGEPIDLEATYTVASNTFLLGGQDGFTVFSEGTNFTETGIVDLQGLVDFLDANPELAPDYTQRSVGLTFVTDPTIEYVGGEEIVIDLSSLSFTTSEPKPELVRLFVDGEEAGQFTVDNTITPGTDETGRATVTITVPDLASYAVGDVVFFELVFGATPESEQSVVLGLEVTESGVVVPPTDGGAPQPGPGKAPVVTPVAKPTTGTLPETGADLNAAILGATSLLLLGGLTIAAARQRRTHLG</sequence>
<feature type="compositionally biased region" description="Low complexity" evidence="3">
    <location>
        <begin position="50"/>
        <end position="61"/>
    </location>
</feature>
<feature type="compositionally biased region" description="Low complexity" evidence="3">
    <location>
        <begin position="12"/>
        <end position="42"/>
    </location>
</feature>
<accession>A0ABP8EPL8</accession>
<feature type="domain" description="5'-Nucleotidase C-terminal" evidence="5">
    <location>
        <begin position="404"/>
        <end position="557"/>
    </location>
</feature>
<feature type="compositionally biased region" description="Low complexity" evidence="3">
    <location>
        <begin position="77"/>
        <end position="95"/>
    </location>
</feature>
<dbReference type="Gene3D" id="3.60.21.10">
    <property type="match status" value="1"/>
</dbReference>
<keyword evidence="2" id="KW-0547">Nucleotide-binding</keyword>
<evidence type="ECO:0000313" key="7">
    <source>
        <dbReference type="Proteomes" id="UP001499841"/>
    </source>
</evidence>
<feature type="region of interest" description="Disordered" evidence="3">
    <location>
        <begin position="1"/>
        <end position="103"/>
    </location>
</feature>
<dbReference type="SUPFAM" id="SSF56300">
    <property type="entry name" value="Metallo-dependent phosphatases"/>
    <property type="match status" value="1"/>
</dbReference>
<keyword evidence="2" id="KW-0378">Hydrolase</keyword>
<keyword evidence="7" id="KW-1185">Reference proteome</keyword>
<evidence type="ECO:0000256" key="1">
    <source>
        <dbReference type="ARBA" id="ARBA00022729"/>
    </source>
</evidence>
<protein>
    <recommendedName>
        <fullName evidence="8">LPXTG cell wall anchor domain-containing protein</fullName>
    </recommendedName>
</protein>
<dbReference type="InterPro" id="IPR004843">
    <property type="entry name" value="Calcineurin-like_PHP"/>
</dbReference>
<dbReference type="SUPFAM" id="SSF55816">
    <property type="entry name" value="5'-nucleotidase (syn. UDP-sugar hydrolase), C-terminal domain"/>
    <property type="match status" value="1"/>
</dbReference>
<feature type="domain" description="Calcineurin-like phosphoesterase" evidence="4">
    <location>
        <begin position="120"/>
        <end position="316"/>
    </location>
</feature>
<reference evidence="7" key="1">
    <citation type="journal article" date="2019" name="Int. J. Syst. Evol. Microbiol.">
        <title>The Global Catalogue of Microorganisms (GCM) 10K type strain sequencing project: providing services to taxonomists for standard genome sequencing and annotation.</title>
        <authorList>
            <consortium name="The Broad Institute Genomics Platform"/>
            <consortium name="The Broad Institute Genome Sequencing Center for Infectious Disease"/>
            <person name="Wu L."/>
            <person name="Ma J."/>
        </authorList>
    </citation>
    <scope>NUCLEOTIDE SEQUENCE [LARGE SCALE GENOMIC DNA]</scope>
    <source>
        <strain evidence="7">JCM 17459</strain>
    </source>
</reference>
<dbReference type="Pfam" id="PF02872">
    <property type="entry name" value="5_nucleotid_C"/>
    <property type="match status" value="1"/>
</dbReference>
<dbReference type="InterPro" id="IPR029052">
    <property type="entry name" value="Metallo-depent_PP-like"/>
</dbReference>
<evidence type="ECO:0008006" key="8">
    <source>
        <dbReference type="Google" id="ProtNLM"/>
    </source>
</evidence>
<dbReference type="Pfam" id="PF00149">
    <property type="entry name" value="Metallophos"/>
    <property type="match status" value="1"/>
</dbReference>
<evidence type="ECO:0000259" key="4">
    <source>
        <dbReference type="Pfam" id="PF00149"/>
    </source>
</evidence>
<evidence type="ECO:0000313" key="6">
    <source>
        <dbReference type="EMBL" id="GAA4285964.1"/>
    </source>
</evidence>
<dbReference type="Gene3D" id="3.90.780.10">
    <property type="entry name" value="5'-Nucleotidase, C-terminal domain"/>
    <property type="match status" value="1"/>
</dbReference>
<dbReference type="Proteomes" id="UP001499841">
    <property type="component" value="Unassembled WGS sequence"/>
</dbReference>
<evidence type="ECO:0000256" key="2">
    <source>
        <dbReference type="RuleBase" id="RU362119"/>
    </source>
</evidence>
<gene>
    <name evidence="6" type="ORF">GCM10022262_03230</name>
</gene>
<dbReference type="PANTHER" id="PTHR11575">
    <property type="entry name" value="5'-NUCLEOTIDASE-RELATED"/>
    <property type="match status" value="1"/>
</dbReference>
<dbReference type="PANTHER" id="PTHR11575:SF24">
    <property type="entry name" value="5'-NUCLEOTIDASE"/>
    <property type="match status" value="1"/>
</dbReference>
<comment type="caution">
    <text evidence="6">The sequence shown here is derived from an EMBL/GenBank/DDBJ whole genome shotgun (WGS) entry which is preliminary data.</text>
</comment>
<dbReference type="EMBL" id="BAABBA010000001">
    <property type="protein sequence ID" value="GAA4285964.1"/>
    <property type="molecule type" value="Genomic_DNA"/>
</dbReference>
<dbReference type="InterPro" id="IPR008334">
    <property type="entry name" value="5'-Nucleotdase_C"/>
</dbReference>
<keyword evidence="1" id="KW-0732">Signal</keyword>
<evidence type="ECO:0000256" key="3">
    <source>
        <dbReference type="SAM" id="MobiDB-lite"/>
    </source>
</evidence>
<organism evidence="6 7">
    <name type="scientific">Georgenia daeguensis</name>
    <dbReference type="NCBI Taxonomy" id="908355"/>
    <lineage>
        <taxon>Bacteria</taxon>
        <taxon>Bacillati</taxon>
        <taxon>Actinomycetota</taxon>
        <taxon>Actinomycetes</taxon>
        <taxon>Micrococcales</taxon>
        <taxon>Bogoriellaceae</taxon>
        <taxon>Georgenia</taxon>
    </lineage>
</organism>
<dbReference type="PRINTS" id="PR01607">
    <property type="entry name" value="APYRASEFAMLY"/>
</dbReference>
<proteinExistence type="inferred from homology"/>